<dbReference type="Pfam" id="PF13833">
    <property type="entry name" value="EF-hand_8"/>
    <property type="match status" value="1"/>
</dbReference>
<proteinExistence type="predicted"/>
<evidence type="ECO:0000313" key="7">
    <source>
        <dbReference type="Proteomes" id="UP001189429"/>
    </source>
</evidence>
<dbReference type="InterPro" id="IPR051581">
    <property type="entry name" value="Ca-bind"/>
</dbReference>
<keyword evidence="1" id="KW-0479">Metal-binding</keyword>
<feature type="domain" description="EF-hand" evidence="5">
    <location>
        <begin position="229"/>
        <end position="264"/>
    </location>
</feature>
<feature type="region of interest" description="Disordered" evidence="4">
    <location>
        <begin position="147"/>
        <end position="205"/>
    </location>
</feature>
<gene>
    <name evidence="6" type="ORF">PCOR1329_LOCUS18630</name>
</gene>
<dbReference type="Pfam" id="PF13499">
    <property type="entry name" value="EF-hand_7"/>
    <property type="match status" value="1"/>
</dbReference>
<evidence type="ECO:0000313" key="6">
    <source>
        <dbReference type="EMBL" id="CAK0815283.1"/>
    </source>
</evidence>
<evidence type="ECO:0000256" key="2">
    <source>
        <dbReference type="ARBA" id="ARBA00022737"/>
    </source>
</evidence>
<evidence type="ECO:0000256" key="4">
    <source>
        <dbReference type="SAM" id="MobiDB-lite"/>
    </source>
</evidence>
<dbReference type="SUPFAM" id="SSF47473">
    <property type="entry name" value="EF-hand"/>
    <property type="match status" value="2"/>
</dbReference>
<evidence type="ECO:0000259" key="5">
    <source>
        <dbReference type="PROSITE" id="PS50222"/>
    </source>
</evidence>
<dbReference type="InterPro" id="IPR018247">
    <property type="entry name" value="EF_Hand_1_Ca_BS"/>
</dbReference>
<name>A0ABN9R8Q8_9DINO</name>
<dbReference type="Proteomes" id="UP001189429">
    <property type="component" value="Unassembled WGS sequence"/>
</dbReference>
<comment type="caution">
    <text evidence="6">The sequence shown here is derived from an EMBL/GenBank/DDBJ whole genome shotgun (WGS) entry which is preliminary data.</text>
</comment>
<accession>A0ABN9R8Q8</accession>
<evidence type="ECO:0000256" key="3">
    <source>
        <dbReference type="ARBA" id="ARBA00022837"/>
    </source>
</evidence>
<keyword evidence="2" id="KW-0677">Repeat</keyword>
<feature type="domain" description="EF-hand" evidence="5">
    <location>
        <begin position="63"/>
        <end position="98"/>
    </location>
</feature>
<protein>
    <recommendedName>
        <fullName evidence="5">EF-hand domain-containing protein</fullName>
    </recommendedName>
</protein>
<dbReference type="InterPro" id="IPR002048">
    <property type="entry name" value="EF_hand_dom"/>
</dbReference>
<feature type="domain" description="EF-hand" evidence="5">
    <location>
        <begin position="265"/>
        <end position="300"/>
    </location>
</feature>
<sequence>MSEGAAAGVQQLRDKLLGLMEQTNRTSQAQQTEFLGNYISKWSAGKQSMTFKQFVSSLQSLNMPTDGAQEVFAALDRDGSGAVHIQEFCAAIFDGRPGGGYASATAGPMRSGRSDRSGAAMRTVGSAILGGSGTQLAGVPEASALKSALDPQSRLAPAPPRMTGSARATPSGSRRGSQQPSARMGSSGRGGAPGRPAPPPPRADACQIDMSELLLESFRQVVLTRGGSGGIHSLGRIFKSMDSDRNRKVTAEELEAGLGHFGLSMAFRDVLLLLNAMDKEGNGTLSFDEFMNAVRGGINKRRKNLILMAFDVLDKTKNGVIEMDDVAQAFRPAGHAEVMAGAMGESEALKHFLGQFDSINKDGVVTKEEFIEYPPACEDDDYFELMIRNAWHIPGGSGWCENTSNTRILCTFANGVQKVVMIEDDDLGLNLKDRAAVLDRLKKQGVSNVVEFSLGGAM</sequence>
<dbReference type="Gene3D" id="1.10.238.10">
    <property type="entry name" value="EF-hand"/>
    <property type="match status" value="3"/>
</dbReference>
<dbReference type="CDD" id="cd00051">
    <property type="entry name" value="EFh"/>
    <property type="match status" value="1"/>
</dbReference>
<dbReference type="PROSITE" id="PS50222">
    <property type="entry name" value="EF_HAND_2"/>
    <property type="match status" value="4"/>
</dbReference>
<reference evidence="6" key="1">
    <citation type="submission" date="2023-10" db="EMBL/GenBank/DDBJ databases">
        <authorList>
            <person name="Chen Y."/>
            <person name="Shah S."/>
            <person name="Dougan E. K."/>
            <person name="Thang M."/>
            <person name="Chan C."/>
        </authorList>
    </citation>
    <scope>NUCLEOTIDE SEQUENCE [LARGE SCALE GENOMIC DNA]</scope>
</reference>
<feature type="compositionally biased region" description="Polar residues" evidence="4">
    <location>
        <begin position="166"/>
        <end position="179"/>
    </location>
</feature>
<dbReference type="PROSITE" id="PS00018">
    <property type="entry name" value="EF_HAND_1"/>
    <property type="match status" value="1"/>
</dbReference>
<keyword evidence="7" id="KW-1185">Reference proteome</keyword>
<dbReference type="InterPro" id="IPR011992">
    <property type="entry name" value="EF-hand-dom_pair"/>
</dbReference>
<dbReference type="EMBL" id="CAUYUJ010005880">
    <property type="protein sequence ID" value="CAK0815283.1"/>
    <property type="molecule type" value="Genomic_DNA"/>
</dbReference>
<evidence type="ECO:0000256" key="1">
    <source>
        <dbReference type="ARBA" id="ARBA00022723"/>
    </source>
</evidence>
<feature type="domain" description="EF-hand" evidence="5">
    <location>
        <begin position="301"/>
        <end position="336"/>
    </location>
</feature>
<dbReference type="PANTHER" id="PTHR34524">
    <property type="entry name" value="CALCYPHOSIN"/>
    <property type="match status" value="1"/>
</dbReference>
<dbReference type="SMART" id="SM00054">
    <property type="entry name" value="EFh"/>
    <property type="match status" value="4"/>
</dbReference>
<dbReference type="PANTHER" id="PTHR34524:SF6">
    <property type="entry name" value="CALCYPHOSINE LIKE"/>
    <property type="match status" value="1"/>
</dbReference>
<keyword evidence="3" id="KW-0106">Calcium</keyword>
<organism evidence="6 7">
    <name type="scientific">Prorocentrum cordatum</name>
    <dbReference type="NCBI Taxonomy" id="2364126"/>
    <lineage>
        <taxon>Eukaryota</taxon>
        <taxon>Sar</taxon>
        <taxon>Alveolata</taxon>
        <taxon>Dinophyceae</taxon>
        <taxon>Prorocentrales</taxon>
        <taxon>Prorocentraceae</taxon>
        <taxon>Prorocentrum</taxon>
    </lineage>
</organism>